<feature type="region of interest" description="Disordered" evidence="4">
    <location>
        <begin position="192"/>
        <end position="251"/>
    </location>
</feature>
<feature type="domain" description="VWFA" evidence="5">
    <location>
        <begin position="16"/>
        <end position="147"/>
    </location>
</feature>
<accession>A0A1Z4LHQ8</accession>
<dbReference type="SUPFAM" id="SSF141072">
    <property type="entry name" value="CalX-like"/>
    <property type="match status" value="1"/>
</dbReference>
<feature type="compositionally biased region" description="Acidic residues" evidence="4">
    <location>
        <begin position="224"/>
        <end position="235"/>
    </location>
</feature>
<keyword evidence="7" id="KW-1185">Reference proteome</keyword>
<organism evidence="6 7">
    <name type="scientific">Calothrix parasitica NIES-267</name>
    <dbReference type="NCBI Taxonomy" id="1973488"/>
    <lineage>
        <taxon>Bacteria</taxon>
        <taxon>Bacillati</taxon>
        <taxon>Cyanobacteriota</taxon>
        <taxon>Cyanophyceae</taxon>
        <taxon>Nostocales</taxon>
        <taxon>Calotrichaceae</taxon>
        <taxon>Calothrix</taxon>
    </lineage>
</organism>
<dbReference type="InterPro" id="IPR003644">
    <property type="entry name" value="Calx_beta"/>
</dbReference>
<dbReference type="Gene3D" id="3.40.50.410">
    <property type="entry name" value="von Willebrand factor, type A domain"/>
    <property type="match status" value="1"/>
</dbReference>
<dbReference type="GO" id="GO:0016020">
    <property type="term" value="C:membrane"/>
    <property type="evidence" value="ECO:0007669"/>
    <property type="project" value="InterPro"/>
</dbReference>
<dbReference type="AlphaFoldDB" id="A0A1Z4LHQ8"/>
<dbReference type="PROSITE" id="PS50234">
    <property type="entry name" value="VWFA"/>
    <property type="match status" value="1"/>
</dbReference>
<protein>
    <recommendedName>
        <fullName evidence="5">VWFA domain-containing protein</fullName>
    </recommendedName>
</protein>
<feature type="compositionally biased region" description="Polar residues" evidence="4">
    <location>
        <begin position="203"/>
        <end position="221"/>
    </location>
</feature>
<evidence type="ECO:0000256" key="3">
    <source>
        <dbReference type="ARBA" id="ARBA00022837"/>
    </source>
</evidence>
<dbReference type="Pfam" id="PF03160">
    <property type="entry name" value="Calx-beta"/>
    <property type="match status" value="1"/>
</dbReference>
<evidence type="ECO:0000256" key="4">
    <source>
        <dbReference type="SAM" id="MobiDB-lite"/>
    </source>
</evidence>
<dbReference type="SUPFAM" id="SSF53300">
    <property type="entry name" value="vWA-like"/>
    <property type="match status" value="1"/>
</dbReference>
<sequence>MLDYKQVNPDENIQYNFAYLIDTSDSVGTNTLEQAKDAYISLTNSLIEAGIADVSRFAIIPFSSDASVETPQNATEVISTIEGLSGNGFTNFNAALETGYKYFSSLPSGALNIAYFISDGYSTIGGSFEDSAKALQEVANVQAYGFGPANIQELSIVDSEQPEIFADSSQLITKLSANVGALVSSNPEIIDSNNDIEIASPPSEETNQPVEDSSSNSTGQEVQEKEEENLVDDSGEQTPLELPEPQNQSISPELEIDNVTNLGASLDPLTDAVLPVVNIKDISIDEGDSGSNIAQFTVNLSSPATEEIQFSYETIDGSATSDSDYNQTSGQITIPIGETSAKIDIEVNGDSEVEPNEEFTLKLNELSSATFANEQTEYSKVGVIENDDVVQSSQIIPQNEAPITQTADNKILFDGNLLNLESYDGEVEIELNLSGEALYDNTVGFYEIDNAQGTITDPVTGNQLNPSDGQAYIELAIKLREPGLNLTLDGQSSTTVKDTLSGGKYGLFLVADGDVSSLEEDFTQVYSSFSEANSDKFQHIRSLGNNTLGIEDLFNGGDNDFNDMIIQFEITEV</sequence>
<evidence type="ECO:0000313" key="7">
    <source>
        <dbReference type="Proteomes" id="UP000218418"/>
    </source>
</evidence>
<keyword evidence="3" id="KW-0106">Calcium</keyword>
<gene>
    <name evidence="6" type="ORF">NIES267_01710</name>
</gene>
<dbReference type="Gene3D" id="2.60.40.2030">
    <property type="match status" value="1"/>
</dbReference>
<dbReference type="InterPro" id="IPR002035">
    <property type="entry name" value="VWF_A"/>
</dbReference>
<dbReference type="EMBL" id="AP018227">
    <property type="protein sequence ID" value="BAY80714.1"/>
    <property type="molecule type" value="Genomic_DNA"/>
</dbReference>
<reference evidence="6 7" key="1">
    <citation type="submission" date="2017-06" db="EMBL/GenBank/DDBJ databases">
        <title>Genome sequencing of cyanobaciteial culture collection at National Institute for Environmental Studies (NIES).</title>
        <authorList>
            <person name="Hirose Y."/>
            <person name="Shimura Y."/>
            <person name="Fujisawa T."/>
            <person name="Nakamura Y."/>
            <person name="Kawachi M."/>
        </authorList>
    </citation>
    <scope>NUCLEOTIDE SEQUENCE [LARGE SCALE GENOMIC DNA]</scope>
    <source>
        <strain evidence="6 7">NIES-267</strain>
    </source>
</reference>
<evidence type="ECO:0000313" key="6">
    <source>
        <dbReference type="EMBL" id="BAY80714.1"/>
    </source>
</evidence>
<dbReference type="InterPro" id="IPR036465">
    <property type="entry name" value="vWFA_dom_sf"/>
</dbReference>
<evidence type="ECO:0000256" key="2">
    <source>
        <dbReference type="ARBA" id="ARBA00022737"/>
    </source>
</evidence>
<dbReference type="OrthoDB" id="570067at2"/>
<keyword evidence="2" id="KW-0677">Repeat</keyword>
<proteinExistence type="predicted"/>
<evidence type="ECO:0000259" key="5">
    <source>
        <dbReference type="PROSITE" id="PS50234"/>
    </source>
</evidence>
<evidence type="ECO:0000256" key="1">
    <source>
        <dbReference type="ARBA" id="ARBA00022729"/>
    </source>
</evidence>
<dbReference type="InterPro" id="IPR038081">
    <property type="entry name" value="CalX-like_sf"/>
</dbReference>
<dbReference type="InterPro" id="IPR025193">
    <property type="entry name" value="DUF4114"/>
</dbReference>
<dbReference type="SMART" id="SM00327">
    <property type="entry name" value="VWA"/>
    <property type="match status" value="1"/>
</dbReference>
<dbReference type="SMART" id="SM00237">
    <property type="entry name" value="Calx_beta"/>
    <property type="match status" value="1"/>
</dbReference>
<dbReference type="GO" id="GO:0007154">
    <property type="term" value="P:cell communication"/>
    <property type="evidence" value="ECO:0007669"/>
    <property type="project" value="InterPro"/>
</dbReference>
<dbReference type="Pfam" id="PF00092">
    <property type="entry name" value="VWA"/>
    <property type="match status" value="1"/>
</dbReference>
<dbReference type="Proteomes" id="UP000218418">
    <property type="component" value="Chromosome"/>
</dbReference>
<keyword evidence="1" id="KW-0732">Signal</keyword>
<dbReference type="Pfam" id="PF13448">
    <property type="entry name" value="DUF4114"/>
    <property type="match status" value="1"/>
</dbReference>
<name>A0A1Z4LHQ8_9CYAN</name>